<dbReference type="GO" id="GO:0017004">
    <property type="term" value="P:cytochrome complex assembly"/>
    <property type="evidence" value="ECO:0007669"/>
    <property type="project" value="UniProtKB-KW"/>
</dbReference>
<dbReference type="Proteomes" id="UP000238954">
    <property type="component" value="Chromosome"/>
</dbReference>
<protein>
    <submittedName>
        <fullName evidence="2">Uncharacterized protein</fullName>
    </submittedName>
</protein>
<organism evidence="2 3">
    <name type="scientific">Sphingopyxis lindanitolerans</name>
    <dbReference type="NCBI Taxonomy" id="2054227"/>
    <lineage>
        <taxon>Bacteria</taxon>
        <taxon>Pseudomonadati</taxon>
        <taxon>Pseudomonadota</taxon>
        <taxon>Alphaproteobacteria</taxon>
        <taxon>Sphingomonadales</taxon>
        <taxon>Sphingomonadaceae</taxon>
        <taxon>Sphingopyxis</taxon>
    </lineage>
</organism>
<dbReference type="GO" id="GO:0015886">
    <property type="term" value="P:heme transport"/>
    <property type="evidence" value="ECO:0007669"/>
    <property type="project" value="InterPro"/>
</dbReference>
<keyword evidence="1" id="KW-0812">Transmembrane</keyword>
<evidence type="ECO:0000313" key="2">
    <source>
        <dbReference type="EMBL" id="PQM27900.1"/>
    </source>
</evidence>
<evidence type="ECO:0000256" key="1">
    <source>
        <dbReference type="SAM" id="Phobius"/>
    </source>
</evidence>
<sequence length="56" mass="6076">MTGVISGNGQWAYVVAAYALTALLTGGVLWHSWRAMAKAEKRSDALRAKQGRGDRK</sequence>
<dbReference type="RefSeq" id="WP_105998162.1">
    <property type="nucleotide sequence ID" value="NZ_CM009578.1"/>
</dbReference>
<feature type="transmembrane region" description="Helical" evidence="1">
    <location>
        <begin position="12"/>
        <end position="33"/>
    </location>
</feature>
<dbReference type="GO" id="GO:0005886">
    <property type="term" value="C:plasma membrane"/>
    <property type="evidence" value="ECO:0007669"/>
    <property type="project" value="UniProtKB-SubCell"/>
</dbReference>
<gene>
    <name evidence="2" type="ORF">CVO77_04975</name>
</gene>
<comment type="caution">
    <text evidence="2">The sequence shown here is derived from an EMBL/GenBank/DDBJ whole genome shotgun (WGS) entry which is preliminary data.</text>
</comment>
<keyword evidence="3" id="KW-1185">Reference proteome</keyword>
<keyword evidence="1" id="KW-0472">Membrane</keyword>
<evidence type="ECO:0000313" key="3">
    <source>
        <dbReference type="Proteomes" id="UP000238954"/>
    </source>
</evidence>
<dbReference type="AlphaFoldDB" id="A0A2S8B6D1"/>
<dbReference type="EMBL" id="PHFW01000002">
    <property type="protein sequence ID" value="PQM27900.1"/>
    <property type="molecule type" value="Genomic_DNA"/>
</dbReference>
<keyword evidence="1" id="KW-1133">Transmembrane helix</keyword>
<accession>A0A2S8B6D1</accession>
<proteinExistence type="predicted"/>
<name>A0A2S8B6D1_9SPHN</name>
<reference evidence="3" key="1">
    <citation type="submission" date="2017-11" db="EMBL/GenBank/DDBJ databases">
        <title>The complete genome sequence of Sphingopyxis pomeranensis sp. nov. strain WS5A3p.</title>
        <authorList>
            <person name="Kaminski M.A."/>
        </authorList>
    </citation>
    <scope>NUCLEOTIDE SEQUENCE [LARGE SCALE GENOMIC DNA]</scope>
    <source>
        <strain evidence="3">WS5A3p</strain>
    </source>
</reference>